<accession>A1ASR7</accession>
<feature type="domain" description="FAD-binding FR-type" evidence="2">
    <location>
        <begin position="7"/>
        <end position="111"/>
    </location>
</feature>
<gene>
    <name evidence="3" type="ordered locus">Ppro_2788</name>
    <name evidence="4" type="ordered locus">Ppro_2797</name>
</gene>
<dbReference type="Pfam" id="PF00175">
    <property type="entry name" value="NAD_binding_1"/>
    <property type="match status" value="1"/>
</dbReference>
<dbReference type="Proteomes" id="UP000006732">
    <property type="component" value="Chromosome"/>
</dbReference>
<evidence type="ECO:0000313" key="4">
    <source>
        <dbReference type="EMBL" id="ABL00397.1"/>
    </source>
</evidence>
<dbReference type="InterPro" id="IPR050353">
    <property type="entry name" value="PyrK_electron_transfer"/>
</dbReference>
<evidence type="ECO:0000259" key="2">
    <source>
        <dbReference type="PROSITE" id="PS51384"/>
    </source>
</evidence>
<feature type="binding site" evidence="1">
    <location>
        <position position="256"/>
    </location>
    <ligand>
        <name>[2Fe-2S] cluster</name>
        <dbReference type="ChEBI" id="CHEBI:190135"/>
    </ligand>
</feature>
<dbReference type="EMBL" id="CP000482">
    <property type="protein sequence ID" value="ABL00397.1"/>
    <property type="molecule type" value="Genomic_DNA"/>
</dbReference>
<dbReference type="KEGG" id="ppd:Ppro_2797"/>
<dbReference type="PANTHER" id="PTHR43513">
    <property type="entry name" value="DIHYDROOROTATE DEHYDROGENASE B (NAD(+)), ELECTRON TRANSFER SUBUNIT"/>
    <property type="match status" value="1"/>
</dbReference>
<dbReference type="Gene3D" id="3.40.50.80">
    <property type="entry name" value="Nucleotide-binding domain of ferredoxin-NADP reductase (FNR) module"/>
    <property type="match status" value="1"/>
</dbReference>
<organism evidence="3 5">
    <name type="scientific">Pelobacter propionicus (strain DSM 2379 / NBRC 103807 / OttBd1)</name>
    <dbReference type="NCBI Taxonomy" id="338966"/>
    <lineage>
        <taxon>Bacteria</taxon>
        <taxon>Pseudomonadati</taxon>
        <taxon>Thermodesulfobacteriota</taxon>
        <taxon>Desulfuromonadia</taxon>
        <taxon>Desulfuromonadales</taxon>
        <taxon>Desulfuromonadaceae</taxon>
        <taxon>Pelobacter</taxon>
    </lineage>
</organism>
<dbReference type="SUPFAM" id="SSF63380">
    <property type="entry name" value="Riboflavin synthase domain-like"/>
    <property type="match status" value="1"/>
</dbReference>
<dbReference type="GO" id="GO:0051537">
    <property type="term" value="F:2 iron, 2 sulfur cluster binding"/>
    <property type="evidence" value="ECO:0007669"/>
    <property type="project" value="UniProtKB-KW"/>
</dbReference>
<dbReference type="GO" id="GO:0016491">
    <property type="term" value="F:oxidoreductase activity"/>
    <property type="evidence" value="ECO:0007669"/>
    <property type="project" value="InterPro"/>
</dbReference>
<dbReference type="PIRSF" id="PIRSF006816">
    <property type="entry name" value="Cyc3_hyd_g"/>
    <property type="match status" value="1"/>
</dbReference>
<dbReference type="PRINTS" id="PR00371">
    <property type="entry name" value="FPNCR"/>
</dbReference>
<dbReference type="AlphaFoldDB" id="A1ASR7"/>
<dbReference type="EMBL" id="CP000482">
    <property type="protein sequence ID" value="ABL00388.1"/>
    <property type="molecule type" value="Genomic_DNA"/>
</dbReference>
<dbReference type="PROSITE" id="PS51384">
    <property type="entry name" value="FAD_FR"/>
    <property type="match status" value="1"/>
</dbReference>
<name>A1ASR7_PELPD</name>
<sequence length="282" mass="30960">MNQSPADNIYLPKVAIVDALNDEIPEVKTVHWHLENPEDQKQFLSTFGPGMFCLVTIPGKGEFTLSLPPSPTEGKVFFTLRRVGVCSNAFQEYKPGDRFALRGPFGNGFPMESYYGKNIVVVAGGIGLIPLRSTIVYILANRDKFKSVQIFYGAKNPETLMYAEDLKVWEKGGAEFYLTVDSASPGYTGNVGVVGSLFKKPGVTVNVDNTVAFVCGPPIMFRFVIKDLLDLGFKESNIVSTLERYMKCGVGKCGHCCVGVSYVCVDGPVFTYEQLKTLGEDI</sequence>
<keyword evidence="1" id="KW-0001">2Fe-2S</keyword>
<protein>
    <submittedName>
        <fullName evidence="3">Oxidoreductase FAD/NAD(P)-binding domain protein</fullName>
    </submittedName>
</protein>
<feature type="binding site" evidence="1">
    <location>
        <position position="248"/>
    </location>
    <ligand>
        <name>[2Fe-2S] cluster</name>
        <dbReference type="ChEBI" id="CHEBI:190135"/>
    </ligand>
</feature>
<dbReference type="InterPro" id="IPR017938">
    <property type="entry name" value="Riboflavin_synthase-like_b-brl"/>
</dbReference>
<dbReference type="PANTHER" id="PTHR43513:SF1">
    <property type="entry name" value="ANAEROBIC SULFITE REDUCTASE SUBUNIT B"/>
    <property type="match status" value="1"/>
</dbReference>
<dbReference type="Pfam" id="PF10418">
    <property type="entry name" value="DHODB_Fe-S_bind"/>
    <property type="match status" value="1"/>
</dbReference>
<dbReference type="STRING" id="338966.Ppro_2788"/>
<feature type="binding site" evidence="1">
    <location>
        <position position="264"/>
    </location>
    <ligand>
        <name>[2Fe-2S] cluster</name>
        <dbReference type="ChEBI" id="CHEBI:190135"/>
    </ligand>
</feature>
<dbReference type="OrthoDB" id="9806195at2"/>
<dbReference type="eggNOG" id="COG0543">
    <property type="taxonomic scope" value="Bacteria"/>
</dbReference>
<dbReference type="HOGENOM" id="CLU_003827_1_1_7"/>
<evidence type="ECO:0000313" key="3">
    <source>
        <dbReference type="EMBL" id="ABL00388.1"/>
    </source>
</evidence>
<dbReference type="KEGG" id="ppd:Ppro_2788"/>
<dbReference type="RefSeq" id="WP_011736637.1">
    <property type="nucleotide sequence ID" value="NC_008609.1"/>
</dbReference>
<dbReference type="GO" id="GO:0046872">
    <property type="term" value="F:metal ion binding"/>
    <property type="evidence" value="ECO:0007669"/>
    <property type="project" value="UniProtKB-KW"/>
</dbReference>
<dbReference type="CDD" id="cd06221">
    <property type="entry name" value="sulfite_reductase_like"/>
    <property type="match status" value="1"/>
</dbReference>
<dbReference type="GO" id="GO:0050660">
    <property type="term" value="F:flavin adenine dinucleotide binding"/>
    <property type="evidence" value="ECO:0007669"/>
    <property type="project" value="InterPro"/>
</dbReference>
<evidence type="ECO:0000256" key="1">
    <source>
        <dbReference type="PIRSR" id="PIRSR006816-2"/>
    </source>
</evidence>
<dbReference type="SUPFAM" id="SSF52343">
    <property type="entry name" value="Ferredoxin reductase-like, C-terminal NADP-linked domain"/>
    <property type="match status" value="1"/>
</dbReference>
<dbReference type="Gene3D" id="2.40.30.10">
    <property type="entry name" value="Translation factors"/>
    <property type="match status" value="1"/>
</dbReference>
<proteinExistence type="predicted"/>
<evidence type="ECO:0000313" key="5">
    <source>
        <dbReference type="Proteomes" id="UP000006732"/>
    </source>
</evidence>
<dbReference type="InterPro" id="IPR001709">
    <property type="entry name" value="Flavoprot_Pyr_Nucl_cyt_Rdtase"/>
</dbReference>
<dbReference type="InterPro" id="IPR001433">
    <property type="entry name" value="OxRdtase_FAD/NAD-bd"/>
</dbReference>
<dbReference type="GO" id="GO:0006221">
    <property type="term" value="P:pyrimidine nucleotide biosynthetic process"/>
    <property type="evidence" value="ECO:0007669"/>
    <property type="project" value="InterPro"/>
</dbReference>
<keyword evidence="1" id="KW-0408">Iron</keyword>
<keyword evidence="5" id="KW-1185">Reference proteome</keyword>
<keyword evidence="1" id="KW-0479">Metal-binding</keyword>
<dbReference type="InterPro" id="IPR012165">
    <property type="entry name" value="Cyt_c3_hydrogenase_gsu"/>
</dbReference>
<dbReference type="InterPro" id="IPR039261">
    <property type="entry name" value="FNR_nucleotide-bd"/>
</dbReference>
<dbReference type="InterPro" id="IPR019480">
    <property type="entry name" value="Dihydroorotate_DH_Fe-S-bd"/>
</dbReference>
<feature type="binding site" evidence="1">
    <location>
        <position position="253"/>
    </location>
    <ligand>
        <name>[2Fe-2S] cluster</name>
        <dbReference type="ChEBI" id="CHEBI:190135"/>
    </ligand>
</feature>
<dbReference type="InterPro" id="IPR017927">
    <property type="entry name" value="FAD-bd_FR_type"/>
</dbReference>
<comment type="cofactor">
    <cofactor evidence="1">
        <name>[2Fe-2S] cluster</name>
        <dbReference type="ChEBI" id="CHEBI:190135"/>
    </cofactor>
    <text evidence="1">Binds 1 [2Fe-2S] cluster per subunit.</text>
</comment>
<reference evidence="3 5" key="1">
    <citation type="submission" date="2006-10" db="EMBL/GenBank/DDBJ databases">
        <title>Complete sequence of chromosome of Pelobacter propionicus DSM 2379.</title>
        <authorList>
            <consortium name="US DOE Joint Genome Institute"/>
            <person name="Copeland A."/>
            <person name="Lucas S."/>
            <person name="Lapidus A."/>
            <person name="Barry K."/>
            <person name="Detter J.C."/>
            <person name="Glavina del Rio T."/>
            <person name="Hammon N."/>
            <person name="Israni S."/>
            <person name="Dalin E."/>
            <person name="Tice H."/>
            <person name="Pitluck S."/>
            <person name="Saunders E."/>
            <person name="Brettin T."/>
            <person name="Bruce D."/>
            <person name="Han C."/>
            <person name="Tapia R."/>
            <person name="Schmutz J."/>
            <person name="Larimer F."/>
            <person name="Land M."/>
            <person name="Hauser L."/>
            <person name="Kyrpides N."/>
            <person name="Kim E."/>
            <person name="Lovley D."/>
            <person name="Richardson P."/>
        </authorList>
    </citation>
    <scope>NUCLEOTIDE SEQUENCE [LARGE SCALE GENOMIC DNA]</scope>
    <source>
        <strain evidence="3">DSM 2379</strain>
        <strain evidence="5">DSM 2379 / NBRC 103807 / OttBd1</strain>
    </source>
</reference>
<keyword evidence="1" id="KW-0411">Iron-sulfur</keyword>
<dbReference type="PRINTS" id="PR00406">
    <property type="entry name" value="CYTB5RDTASE"/>
</dbReference>